<dbReference type="OMA" id="CKDQAQY"/>
<dbReference type="OrthoDB" id="416710at2759"/>
<evidence type="ECO:0000313" key="2">
    <source>
        <dbReference type="RefSeq" id="XP_022105946.1"/>
    </source>
</evidence>
<dbReference type="Gene3D" id="3.40.50.300">
    <property type="entry name" value="P-loop containing nucleotide triphosphate hydrolases"/>
    <property type="match status" value="1"/>
</dbReference>
<dbReference type="KEGG" id="aplc:110987490"/>
<sequence length="293" mass="33148">MADELNRVFLWGIPRSLTTVFIKCLSYVDGIQIATQLYADAFYFGPDAKRPVTTPHHPMGPKLNALLDGIYKSKVAASGVDPSLMSLESIRRILEAPYPGKKVFLCKDQAQYLDGRYDMLPKGFKYSFIIRHPNKVFPSYKKHVLGAQIADDMRTWPPIVLPPGRCYKELCDLVEYVRENIEPSPVILDADDLLQDPAGILSTYCSKMGIPYSSKLLSWKPGRDITSTWVGTKICMSVDEKDPAYRNVFESEGFIRPSPIPDLDSLPDDVQACVRYSIGYYEDLHRQRIVASR</sequence>
<accession>A0A8B7ZR87</accession>
<dbReference type="SUPFAM" id="SSF52540">
    <property type="entry name" value="P-loop containing nucleoside triphosphate hydrolases"/>
    <property type="match status" value="1"/>
</dbReference>
<dbReference type="RefSeq" id="XP_022105946.1">
    <property type="nucleotide sequence ID" value="XM_022250254.1"/>
</dbReference>
<protein>
    <submittedName>
        <fullName evidence="2">Branched-chain-amino-acid aminotransferase-like protein 2</fullName>
    </submittedName>
</protein>
<gene>
    <name evidence="2" type="primary">LOC110987490</name>
</gene>
<proteinExistence type="predicted"/>
<name>A0A8B7ZR87_ACAPL</name>
<dbReference type="Proteomes" id="UP000694845">
    <property type="component" value="Unplaced"/>
</dbReference>
<keyword evidence="1" id="KW-1185">Reference proteome</keyword>
<evidence type="ECO:0000313" key="1">
    <source>
        <dbReference type="Proteomes" id="UP000694845"/>
    </source>
</evidence>
<reference evidence="2" key="1">
    <citation type="submission" date="2025-08" db="UniProtKB">
        <authorList>
            <consortium name="RefSeq"/>
        </authorList>
    </citation>
    <scope>IDENTIFICATION</scope>
</reference>
<dbReference type="Pfam" id="PF19798">
    <property type="entry name" value="Sulfotransfer_5"/>
    <property type="match status" value="1"/>
</dbReference>
<dbReference type="GeneID" id="110987490"/>
<dbReference type="PANTHER" id="PTHR48312">
    <property type="match status" value="1"/>
</dbReference>
<dbReference type="PANTHER" id="PTHR48312:SF1">
    <property type="entry name" value="SULFOTRANSFERASE"/>
    <property type="match status" value="1"/>
</dbReference>
<dbReference type="InterPro" id="IPR027417">
    <property type="entry name" value="P-loop_NTPase"/>
</dbReference>
<organism evidence="1 2">
    <name type="scientific">Acanthaster planci</name>
    <name type="common">Crown-of-thorns starfish</name>
    <dbReference type="NCBI Taxonomy" id="133434"/>
    <lineage>
        <taxon>Eukaryota</taxon>
        <taxon>Metazoa</taxon>
        <taxon>Echinodermata</taxon>
        <taxon>Eleutherozoa</taxon>
        <taxon>Asterozoa</taxon>
        <taxon>Asteroidea</taxon>
        <taxon>Valvatacea</taxon>
        <taxon>Valvatida</taxon>
        <taxon>Acanthasteridae</taxon>
        <taxon>Acanthaster</taxon>
    </lineage>
</organism>
<dbReference type="AlphaFoldDB" id="A0A8B7ZR87"/>